<evidence type="ECO:0000256" key="4">
    <source>
        <dbReference type="ARBA" id="ARBA00005225"/>
    </source>
</evidence>
<accession>A0A3R9XMG3</accession>
<evidence type="ECO:0000256" key="12">
    <source>
        <dbReference type="ARBA" id="ARBA00022958"/>
    </source>
</evidence>
<sequence length="255" mass="28674">MLLTVDIGNTNIVLGLFENDKLIHKWRIATQKQLTEDEYANKLLPLFNYAEIDYTKINGAIISSVVNKITKPMAIFVEKYLKLSSIIASEVEHDININIDAGTKLGSDILANAIASNRMYNENCIFIDFGTALVIGIIKKEKEFIGGLILPGLQTSFNSLIKSTDRLFYTHLLKPDNIVGKNTEDCLRSGMFYLYKESINGIINKIKEELDIDFKVIVTGGNAILIQGEIKNIDVFEPNLTLEGLNILYKMHKNK</sequence>
<evidence type="ECO:0000256" key="7">
    <source>
        <dbReference type="ARBA" id="ARBA00022490"/>
    </source>
</evidence>
<dbReference type="OrthoDB" id="9804707at2"/>
<keyword evidence="13 16" id="KW-0173">Coenzyme A biosynthesis</keyword>
<feature type="active site" description="Proton acceptor" evidence="16">
    <location>
        <position position="108"/>
    </location>
</feature>
<dbReference type="GO" id="GO:0015937">
    <property type="term" value="P:coenzyme A biosynthetic process"/>
    <property type="evidence" value="ECO:0007669"/>
    <property type="project" value="UniProtKB-UniRule"/>
</dbReference>
<evidence type="ECO:0000256" key="14">
    <source>
        <dbReference type="ARBA" id="ARBA00038036"/>
    </source>
</evidence>
<evidence type="ECO:0000256" key="8">
    <source>
        <dbReference type="ARBA" id="ARBA00022679"/>
    </source>
</evidence>
<dbReference type="RefSeq" id="WP_126044848.1">
    <property type="nucleotide sequence ID" value="NZ_RXFM01000049.1"/>
</dbReference>
<dbReference type="GO" id="GO:0046872">
    <property type="term" value="F:metal ion binding"/>
    <property type="evidence" value="ECO:0007669"/>
    <property type="project" value="UniProtKB-KW"/>
</dbReference>
<dbReference type="GO" id="GO:0005524">
    <property type="term" value="F:ATP binding"/>
    <property type="evidence" value="ECO:0007669"/>
    <property type="project" value="UniProtKB-UniRule"/>
</dbReference>
<feature type="binding site" evidence="16">
    <location>
        <begin position="6"/>
        <end position="13"/>
    </location>
    <ligand>
        <name>ATP</name>
        <dbReference type="ChEBI" id="CHEBI:30616"/>
    </ligand>
</feature>
<evidence type="ECO:0000256" key="10">
    <source>
        <dbReference type="ARBA" id="ARBA00022777"/>
    </source>
</evidence>
<keyword evidence="8 16" id="KW-0808">Transferase</keyword>
<feature type="binding site" evidence="16">
    <location>
        <position position="128"/>
    </location>
    <ligand>
        <name>K(+)</name>
        <dbReference type="ChEBI" id="CHEBI:29103"/>
    </ligand>
</feature>
<evidence type="ECO:0000256" key="3">
    <source>
        <dbReference type="ARBA" id="ARBA00004496"/>
    </source>
</evidence>
<protein>
    <recommendedName>
        <fullName evidence="15 16">Type III pantothenate kinase</fullName>
        <ecNumber evidence="6 16">2.7.1.33</ecNumber>
    </recommendedName>
    <alternativeName>
        <fullName evidence="16">PanK-III</fullName>
    </alternativeName>
    <alternativeName>
        <fullName evidence="16">Pantothenic acid kinase</fullName>
    </alternativeName>
</protein>
<dbReference type="NCBIfam" id="TIGR00671">
    <property type="entry name" value="baf"/>
    <property type="match status" value="1"/>
</dbReference>
<dbReference type="EMBL" id="RXFM01000049">
    <property type="protein sequence ID" value="RST65718.1"/>
    <property type="molecule type" value="Genomic_DNA"/>
</dbReference>
<feature type="binding site" evidence="16">
    <location>
        <begin position="106"/>
        <end position="109"/>
    </location>
    <ligand>
        <name>substrate</name>
    </ligand>
</feature>
<comment type="pathway">
    <text evidence="4 16">Cofactor biosynthesis; coenzyme A biosynthesis; CoA from (R)-pantothenate: step 1/5.</text>
</comment>
<dbReference type="UniPathway" id="UPA00241">
    <property type="reaction ID" value="UER00352"/>
</dbReference>
<comment type="subcellular location">
    <subcellularLocation>
        <location evidence="3 16">Cytoplasm</location>
    </subcellularLocation>
</comment>
<comment type="catalytic activity">
    <reaction evidence="1 16">
        <text>(R)-pantothenate + ATP = (R)-4'-phosphopantothenate + ADP + H(+)</text>
        <dbReference type="Rhea" id="RHEA:16373"/>
        <dbReference type="ChEBI" id="CHEBI:10986"/>
        <dbReference type="ChEBI" id="CHEBI:15378"/>
        <dbReference type="ChEBI" id="CHEBI:29032"/>
        <dbReference type="ChEBI" id="CHEBI:30616"/>
        <dbReference type="ChEBI" id="CHEBI:456216"/>
        <dbReference type="EC" id="2.7.1.33"/>
    </reaction>
</comment>
<reference evidence="18" key="1">
    <citation type="submission" date="2018-11" db="EMBL/GenBank/DDBJ databases">
        <title>Phylogenetic, genomic, and biogeographic characterization of a novel and ubiquitous marine invertebrate-associated Rickettsiales parasite, Candidatus Marinoinvertebrata rohwerii, gen. nov., sp. nov.</title>
        <authorList>
            <person name="Klinges J.G."/>
            <person name="Rosales S.M."/>
            <person name="Mcminds R."/>
            <person name="Shaver E.C."/>
            <person name="Shantz A."/>
            <person name="Peters E.C."/>
            <person name="Burkepile D.E."/>
            <person name="Silliman B.R."/>
            <person name="Vega Thurber R.L."/>
        </authorList>
    </citation>
    <scope>NUCLEOTIDE SEQUENCE [LARGE SCALE GENOMIC DNA]</scope>
    <source>
        <strain evidence="18">a_cerv_44</strain>
    </source>
</reference>
<dbReference type="AlphaFoldDB" id="A0A3R9XMG3"/>
<keyword evidence="7 16" id="KW-0963">Cytoplasm</keyword>
<comment type="subunit">
    <text evidence="5 16">Homodimer.</text>
</comment>
<dbReference type="PANTHER" id="PTHR34265:SF1">
    <property type="entry name" value="TYPE III PANTOTHENATE KINASE"/>
    <property type="match status" value="1"/>
</dbReference>
<evidence type="ECO:0000256" key="15">
    <source>
        <dbReference type="ARBA" id="ARBA00040883"/>
    </source>
</evidence>
<gene>
    <name evidence="16" type="primary">coaX</name>
    <name evidence="17" type="ORF">EIC27_04015</name>
</gene>
<evidence type="ECO:0000256" key="11">
    <source>
        <dbReference type="ARBA" id="ARBA00022840"/>
    </source>
</evidence>
<dbReference type="GO" id="GO:0005737">
    <property type="term" value="C:cytoplasm"/>
    <property type="evidence" value="ECO:0007669"/>
    <property type="project" value="UniProtKB-SubCell"/>
</dbReference>
<proteinExistence type="inferred from homology"/>
<name>A0A3R9XMG3_9RICK</name>
<keyword evidence="9 16" id="KW-0547">Nucleotide-binding</keyword>
<organism evidence="17 18">
    <name type="scientific">Candidatus Aquarickettsia rohweri</name>
    <dbReference type="NCBI Taxonomy" id="2602574"/>
    <lineage>
        <taxon>Bacteria</taxon>
        <taxon>Pseudomonadati</taxon>
        <taxon>Pseudomonadota</taxon>
        <taxon>Alphaproteobacteria</taxon>
        <taxon>Rickettsiales</taxon>
        <taxon>Candidatus Midichloriaceae</taxon>
        <taxon>Candidatus Aquarickettsia</taxon>
    </lineage>
</organism>
<dbReference type="Proteomes" id="UP000279470">
    <property type="component" value="Unassembled WGS sequence"/>
</dbReference>
<dbReference type="HAMAP" id="MF_01274">
    <property type="entry name" value="Pantothen_kinase_3"/>
    <property type="match status" value="1"/>
</dbReference>
<dbReference type="GO" id="GO:0004594">
    <property type="term" value="F:pantothenate kinase activity"/>
    <property type="evidence" value="ECO:0007669"/>
    <property type="project" value="UniProtKB-UniRule"/>
</dbReference>
<comment type="cofactor">
    <cofactor evidence="16">
        <name>NH4(+)</name>
        <dbReference type="ChEBI" id="CHEBI:28938"/>
    </cofactor>
    <cofactor evidence="16">
        <name>K(+)</name>
        <dbReference type="ChEBI" id="CHEBI:29103"/>
    </cofactor>
    <text evidence="16">A monovalent cation. Ammonium or potassium.</text>
</comment>
<comment type="caution">
    <text evidence="17">The sequence shown here is derived from an EMBL/GenBank/DDBJ whole genome shotgun (WGS) entry which is preliminary data.</text>
</comment>
<evidence type="ECO:0000256" key="5">
    <source>
        <dbReference type="ARBA" id="ARBA00011738"/>
    </source>
</evidence>
<comment type="caution">
    <text evidence="16">Lacks conserved residue(s) required for the propagation of feature annotation.</text>
</comment>
<keyword evidence="16" id="KW-0479">Metal-binding</keyword>
<evidence type="ECO:0000313" key="18">
    <source>
        <dbReference type="Proteomes" id="UP000279470"/>
    </source>
</evidence>
<evidence type="ECO:0000256" key="16">
    <source>
        <dbReference type="HAMAP-Rule" id="MF_01274"/>
    </source>
</evidence>
<dbReference type="Gene3D" id="3.30.420.40">
    <property type="match status" value="2"/>
</dbReference>
<evidence type="ECO:0000256" key="6">
    <source>
        <dbReference type="ARBA" id="ARBA00012102"/>
    </source>
</evidence>
<dbReference type="PANTHER" id="PTHR34265">
    <property type="entry name" value="TYPE III PANTOTHENATE KINASE"/>
    <property type="match status" value="1"/>
</dbReference>
<feature type="binding site" evidence="16">
    <location>
        <position position="131"/>
    </location>
    <ligand>
        <name>ATP</name>
        <dbReference type="ChEBI" id="CHEBI:30616"/>
    </ligand>
</feature>
<dbReference type="InterPro" id="IPR043129">
    <property type="entry name" value="ATPase_NBD"/>
</dbReference>
<dbReference type="CDD" id="cd24015">
    <property type="entry name" value="ASKHA_NBD_PanK-III"/>
    <property type="match status" value="1"/>
</dbReference>
<comment type="cofactor">
    <cofactor evidence="2">
        <name>K(+)</name>
        <dbReference type="ChEBI" id="CHEBI:29103"/>
    </cofactor>
</comment>
<evidence type="ECO:0000256" key="2">
    <source>
        <dbReference type="ARBA" id="ARBA00001958"/>
    </source>
</evidence>
<dbReference type="InterPro" id="IPR004619">
    <property type="entry name" value="Type_III_PanK"/>
</dbReference>
<comment type="function">
    <text evidence="16">Catalyzes the phosphorylation of pantothenate (Pan), the first step in CoA biosynthesis.</text>
</comment>
<evidence type="ECO:0000313" key="17">
    <source>
        <dbReference type="EMBL" id="RST65718.1"/>
    </source>
</evidence>
<feature type="binding site" evidence="16">
    <location>
        <position position="183"/>
    </location>
    <ligand>
        <name>substrate</name>
    </ligand>
</feature>
<keyword evidence="10 16" id="KW-0418">Kinase</keyword>
<evidence type="ECO:0000256" key="13">
    <source>
        <dbReference type="ARBA" id="ARBA00022993"/>
    </source>
</evidence>
<keyword evidence="18" id="KW-1185">Reference proteome</keyword>
<dbReference type="Pfam" id="PF03309">
    <property type="entry name" value="Pan_kinase"/>
    <property type="match status" value="1"/>
</dbReference>
<evidence type="ECO:0000256" key="1">
    <source>
        <dbReference type="ARBA" id="ARBA00001206"/>
    </source>
</evidence>
<dbReference type="EC" id="2.7.1.33" evidence="6 16"/>
<keyword evidence="11 16" id="KW-0067">ATP-binding</keyword>
<evidence type="ECO:0000256" key="9">
    <source>
        <dbReference type="ARBA" id="ARBA00022741"/>
    </source>
</evidence>
<keyword evidence="12 16" id="KW-0630">Potassium</keyword>
<dbReference type="SUPFAM" id="SSF53067">
    <property type="entry name" value="Actin-like ATPase domain"/>
    <property type="match status" value="2"/>
</dbReference>
<comment type="similarity">
    <text evidence="14 16">Belongs to the type III pantothenate kinase family.</text>
</comment>